<comment type="similarity">
    <text evidence="1">Belongs to the type III secretion exporter family.</text>
</comment>
<feature type="transmembrane region" description="Helical" evidence="3">
    <location>
        <begin position="138"/>
        <end position="158"/>
    </location>
</feature>
<dbReference type="GO" id="GO:0005886">
    <property type="term" value="C:plasma membrane"/>
    <property type="evidence" value="ECO:0007669"/>
    <property type="project" value="TreeGrafter"/>
</dbReference>
<keyword evidence="3" id="KW-0472">Membrane</keyword>
<feature type="transmembrane region" description="Helical" evidence="3">
    <location>
        <begin position="81"/>
        <end position="99"/>
    </location>
</feature>
<dbReference type="Pfam" id="PF01312">
    <property type="entry name" value="Bac_export_2"/>
    <property type="match status" value="1"/>
</dbReference>
<evidence type="ECO:0000256" key="2">
    <source>
        <dbReference type="SAM" id="MobiDB-lite"/>
    </source>
</evidence>
<dbReference type="PRINTS" id="PR00950">
    <property type="entry name" value="TYPE3IMSPROT"/>
</dbReference>
<feature type="compositionally biased region" description="Basic and acidic residues" evidence="2">
    <location>
        <begin position="346"/>
        <end position="367"/>
    </location>
</feature>
<dbReference type="NCBIfam" id="NF006017">
    <property type="entry name" value="PRK08156.1"/>
    <property type="match status" value="1"/>
</dbReference>
<reference evidence="5" key="1">
    <citation type="submission" date="2016-04" db="EMBL/GenBank/DDBJ databases">
        <authorList>
            <person name="Evans L.H."/>
            <person name="Alamgir A."/>
            <person name="Owens N."/>
            <person name="Weber N.D."/>
            <person name="Virtaneva K."/>
            <person name="Barbian K."/>
            <person name="Babar A."/>
            <person name="Rosenke K."/>
        </authorList>
    </citation>
    <scope>NUCLEOTIDE SEQUENCE</scope>
    <source>
        <strain evidence="4">86-2</strain>
        <strain evidence="5">92-3</strain>
    </source>
</reference>
<sequence>MSEEKTEQPTHKKKEDSAKKGQMFLSRDFVGLLTLIAVSSFVWMSIDARELTFYFDLFVSSGFMLSTGEYARLVFTTAFKIISGIALISVFTSALVTLIQTRFKMASEAIRLDLNAINPIKGFKEIFSVRGLKDSIKAILYLGMALTGFSIFIIKYHGRLFTVPTGGIQHFINVWRGLMPLLFCYTLLPFLIVMAFDALVDFYLYIKDLMMTKQEIKQEYKNNEGDQHIKNARKQLHRELLSEQTKANILTSKMVLANPTHIALGIYFNPTVIGLPFISVVEKNSRAVAVIAFAEKNNIPVIRNISLARRIFKTAKIYTFIDSSSIDEIMRLLTWLEQMEQAWKDDIPQNDESEKMEGDVNCDKENTETNMEGGGNAS</sequence>
<dbReference type="GO" id="GO:0009306">
    <property type="term" value="P:protein secretion"/>
    <property type="evidence" value="ECO:0007669"/>
    <property type="project" value="InterPro"/>
</dbReference>
<dbReference type="RefSeq" id="WP_046671140.1">
    <property type="nucleotide sequence ID" value="NZ_LT598669.1"/>
</dbReference>
<accession>A0A212IN19</accession>
<evidence type="ECO:0000313" key="4">
    <source>
        <dbReference type="EMBL" id="SBV63427.1"/>
    </source>
</evidence>
<organism evidence="5">
    <name type="scientific">uncultured Citrobacter sp</name>
    <dbReference type="NCBI Taxonomy" id="200446"/>
    <lineage>
        <taxon>Bacteria</taxon>
        <taxon>Pseudomonadati</taxon>
        <taxon>Pseudomonadota</taxon>
        <taxon>Gammaproteobacteria</taxon>
        <taxon>Enterobacterales</taxon>
        <taxon>Enterobacteriaceae</taxon>
        <taxon>Citrobacter</taxon>
        <taxon>environmental samples</taxon>
    </lineage>
</organism>
<dbReference type="InterPro" id="IPR029025">
    <property type="entry name" value="T3SS_substrate_exporter_C"/>
</dbReference>
<keyword evidence="3" id="KW-1133">Transmembrane helix</keyword>
<dbReference type="AlphaFoldDB" id="A0A212IN19"/>
<name>A0A212IN19_9ENTR</name>
<dbReference type="Gene3D" id="3.40.1690.10">
    <property type="entry name" value="secretion proteins EscU"/>
    <property type="match status" value="1"/>
</dbReference>
<dbReference type="PANTHER" id="PTHR30531">
    <property type="entry name" value="FLAGELLAR BIOSYNTHETIC PROTEIN FLHB"/>
    <property type="match status" value="1"/>
</dbReference>
<keyword evidence="3" id="KW-0812">Transmembrane</keyword>
<evidence type="ECO:0000313" key="5">
    <source>
        <dbReference type="EMBL" id="SBV68182.1"/>
    </source>
</evidence>
<dbReference type="Gene3D" id="6.10.250.2080">
    <property type="match status" value="1"/>
</dbReference>
<gene>
    <name evidence="5" type="primary">spaS</name>
    <name evidence="4" type="ORF">KL86CIT2_30062</name>
    <name evidence="5" type="ORF">KM92CIT3_80755</name>
</gene>
<dbReference type="SUPFAM" id="SSF160544">
    <property type="entry name" value="EscU C-terminal domain-like"/>
    <property type="match status" value="1"/>
</dbReference>
<dbReference type="EMBL" id="FLUA01000027">
    <property type="protein sequence ID" value="SBV63427.1"/>
    <property type="molecule type" value="Genomic_DNA"/>
</dbReference>
<dbReference type="InterPro" id="IPR006135">
    <property type="entry name" value="T3SS_substrate_exporter"/>
</dbReference>
<evidence type="ECO:0000256" key="3">
    <source>
        <dbReference type="SAM" id="Phobius"/>
    </source>
</evidence>
<dbReference type="PANTHER" id="PTHR30531:SF14">
    <property type="entry name" value="SURFACE PRESENTATION OF ANTIGENS PROTEIN SPAS"/>
    <property type="match status" value="1"/>
</dbReference>
<feature type="transmembrane region" description="Helical" evidence="3">
    <location>
        <begin position="29"/>
        <end position="46"/>
    </location>
</feature>
<evidence type="ECO:0000256" key="1">
    <source>
        <dbReference type="ARBA" id="ARBA00010690"/>
    </source>
</evidence>
<feature type="region of interest" description="Disordered" evidence="2">
    <location>
        <begin position="346"/>
        <end position="378"/>
    </location>
</feature>
<proteinExistence type="inferred from homology"/>
<protein>
    <submittedName>
        <fullName evidence="5">Surface presentation of antigens protein SpaS</fullName>
    </submittedName>
</protein>
<feature type="transmembrane region" description="Helical" evidence="3">
    <location>
        <begin position="178"/>
        <end position="206"/>
    </location>
</feature>
<dbReference type="EMBL" id="FLUB01000020">
    <property type="protein sequence ID" value="SBV68182.1"/>
    <property type="molecule type" value="Genomic_DNA"/>
</dbReference>